<feature type="transmembrane region" description="Helical" evidence="3">
    <location>
        <begin position="322"/>
        <end position="341"/>
    </location>
</feature>
<dbReference type="PIRSF" id="PIRSF005690">
    <property type="entry name" value="GerBA"/>
    <property type="match status" value="1"/>
</dbReference>
<feature type="transmembrane region" description="Helical" evidence="3">
    <location>
        <begin position="414"/>
        <end position="433"/>
    </location>
</feature>
<dbReference type="InterPro" id="IPR004995">
    <property type="entry name" value="Spore_Ger"/>
</dbReference>
<evidence type="ECO:0000256" key="3">
    <source>
        <dbReference type="SAM" id="Phobius"/>
    </source>
</evidence>
<evidence type="ECO:0000313" key="4">
    <source>
        <dbReference type="EMBL" id="MBC5661391.1"/>
    </source>
</evidence>
<name>A0A8I0DTR8_9FIRM</name>
<keyword evidence="3" id="KW-1133">Transmembrane helix</keyword>
<dbReference type="Pfam" id="PF03323">
    <property type="entry name" value="GerA"/>
    <property type="match status" value="1"/>
</dbReference>
<evidence type="ECO:0000313" key="5">
    <source>
        <dbReference type="Proteomes" id="UP000615234"/>
    </source>
</evidence>
<reference evidence="4 5" key="1">
    <citation type="submission" date="2020-08" db="EMBL/GenBank/DDBJ databases">
        <title>Genome public.</title>
        <authorList>
            <person name="Liu C."/>
            <person name="Sun Q."/>
        </authorList>
    </citation>
    <scope>NUCLEOTIDE SEQUENCE [LARGE SCALE GENOMIC DNA]</scope>
    <source>
        <strain evidence="4 5">NSJ-10</strain>
    </source>
</reference>
<dbReference type="EMBL" id="JACOOX010000001">
    <property type="protein sequence ID" value="MBC5661391.1"/>
    <property type="molecule type" value="Genomic_DNA"/>
</dbReference>
<proteinExistence type="inferred from homology"/>
<evidence type="ECO:0000256" key="1">
    <source>
        <dbReference type="ARBA" id="ARBA00005278"/>
    </source>
</evidence>
<dbReference type="GO" id="GO:0016020">
    <property type="term" value="C:membrane"/>
    <property type="evidence" value="ECO:0007669"/>
    <property type="project" value="InterPro"/>
</dbReference>
<accession>A0A8I0DTR8</accession>
<dbReference type="GO" id="GO:0009847">
    <property type="term" value="P:spore germination"/>
    <property type="evidence" value="ECO:0007669"/>
    <property type="project" value="InterPro"/>
</dbReference>
<comment type="similarity">
    <text evidence="1">Belongs to the GerABKA family.</text>
</comment>
<gene>
    <name evidence="4" type="ORF">H8S09_00535</name>
</gene>
<comment type="caution">
    <text evidence="4">The sequence shown here is derived from an EMBL/GenBank/DDBJ whole genome shotgun (WGS) entry which is preliminary data.</text>
</comment>
<dbReference type="PANTHER" id="PTHR22550">
    <property type="entry name" value="SPORE GERMINATION PROTEIN"/>
    <property type="match status" value="1"/>
</dbReference>
<sequence length="526" mass="58999">MERLEKDRDAEGGIYSADSRIDRDIDANISRVKALFADWGDIVERRFTVRRTGLDVYAEDSVGSADEMSASVGAIYVVYIDGLCDNGLIEDTIIKPVTWEWRHEHGSSLWEAMDSFETQSADIKTENDFKNVMFSILKGDTAVFVSDADQAFVVSSKKLPVRGVEESSTEGGMRGPRDSFNESIRTSTALIRRRIKDTRLKLIQNTIGVRSRTEYGIMYIEDIAEKKLVEQVKERMNEYEIDAIFDSGMAEHLMEKKWYRPFPVFQSTTRPDKAAAALADGRVVIVFDNSPEVLIAPATINTLFQTADDYYNRWPVATFARIIRYIAAFIAVGLPGFYIAVTCYHREVIPDKLLYAIAVARNQLSFPIVLEVLIMELLFELLREAGIRLPSQLGNTIGVVGGLIVGQAAVEAGIVSTIVVIVVALTAIASFAIPNEAFSSVFRLLKFLTILAAAFFGLYGFLLVMLLLIYHLAGLNSFGVPYMAPVVTCGYAEDGMEDFVLRKPIKKFVFRPAWANHRERRRLRKK</sequence>
<feature type="transmembrane region" description="Helical" evidence="3">
    <location>
        <begin position="445"/>
        <end position="473"/>
    </location>
</feature>
<organism evidence="4 5">
    <name type="scientific">Coprococcus hominis</name>
    <name type="common">ex Liu et al. 2022</name>
    <dbReference type="NCBI Taxonomy" id="2763039"/>
    <lineage>
        <taxon>Bacteria</taxon>
        <taxon>Bacillati</taxon>
        <taxon>Bacillota</taxon>
        <taxon>Clostridia</taxon>
        <taxon>Lachnospirales</taxon>
        <taxon>Lachnospiraceae</taxon>
        <taxon>Coprococcus</taxon>
    </lineage>
</organism>
<evidence type="ECO:0000256" key="2">
    <source>
        <dbReference type="ARBA" id="ARBA00023136"/>
    </source>
</evidence>
<keyword evidence="5" id="KW-1185">Reference proteome</keyword>
<dbReference type="AlphaFoldDB" id="A0A8I0DTR8"/>
<protein>
    <submittedName>
        <fullName evidence="4">Spore germination protein</fullName>
    </submittedName>
</protein>
<keyword evidence="3" id="KW-0812">Transmembrane</keyword>
<dbReference type="PANTHER" id="PTHR22550:SF5">
    <property type="entry name" value="LEUCINE ZIPPER PROTEIN 4"/>
    <property type="match status" value="1"/>
</dbReference>
<dbReference type="InterPro" id="IPR050768">
    <property type="entry name" value="UPF0353/GerABKA_families"/>
</dbReference>
<keyword evidence="2 3" id="KW-0472">Membrane</keyword>
<dbReference type="Proteomes" id="UP000615234">
    <property type="component" value="Unassembled WGS sequence"/>
</dbReference>